<dbReference type="InterPro" id="IPR002083">
    <property type="entry name" value="MATH/TRAF_dom"/>
</dbReference>
<sequence length="329" mass="36680">MSSSLMDMPPDNPVLSIRHMRGRKSPPSQYSFEVKSFSLLAKASIEKVTSEEFEAGDCKWSLSIYPTGNKRRAGEGHVSIYLALTDPSSLPLDWEVNAIVNFSLYNFHEDEYVTTQDASTRRFHVLKTEWGIAKFIDLHTFYDSSNGYLIEDTCVFGAEVFVVKTTNKGDCLSMIKEPATLSHSWKFNNYSLANLDKYESPPFLAGDYKWKIRVYPNGTLEGKGNSISMFLALDTSTLPPNAKLLMDYTVRAKDQIGGHHAEAKACCKFSHSSAAWGSRQLVALAKFKDPSSGFLVGDSCILEAEFRVLGLINPLTAYRALSNVIVDIH</sequence>
<dbReference type="PANTHER" id="PTHR46162">
    <property type="entry name" value="TRAF-LIKE FAMILY PROTEIN"/>
    <property type="match status" value="1"/>
</dbReference>
<evidence type="ECO:0000313" key="3">
    <source>
        <dbReference type="EMBL" id="RYR52098.1"/>
    </source>
</evidence>
<feature type="domain" description="MATH" evidence="2">
    <location>
        <begin position="180"/>
        <end position="306"/>
    </location>
</feature>
<comment type="caution">
    <text evidence="3">The sequence shown here is derived from an EMBL/GenBank/DDBJ whole genome shotgun (WGS) entry which is preliminary data.</text>
</comment>
<keyword evidence="4" id="KW-1185">Reference proteome</keyword>
<dbReference type="EMBL" id="SDMP01000006">
    <property type="protein sequence ID" value="RYR52098.1"/>
    <property type="molecule type" value="Genomic_DNA"/>
</dbReference>
<evidence type="ECO:0000313" key="4">
    <source>
        <dbReference type="Proteomes" id="UP000289738"/>
    </source>
</evidence>
<dbReference type="AlphaFoldDB" id="A0A445CMG9"/>
<dbReference type="InterPro" id="IPR008974">
    <property type="entry name" value="TRAF-like"/>
</dbReference>
<dbReference type="STRING" id="3818.A0A445CMG9"/>
<name>A0A445CMG9_ARAHY</name>
<dbReference type="SMART" id="SM00061">
    <property type="entry name" value="MATH"/>
    <property type="match status" value="2"/>
</dbReference>
<evidence type="ECO:0000256" key="1">
    <source>
        <dbReference type="SAM" id="MobiDB-lite"/>
    </source>
</evidence>
<reference evidence="3 4" key="1">
    <citation type="submission" date="2019-01" db="EMBL/GenBank/DDBJ databases">
        <title>Sequencing of cultivated peanut Arachis hypogaea provides insights into genome evolution and oil improvement.</title>
        <authorList>
            <person name="Chen X."/>
        </authorList>
    </citation>
    <scope>NUCLEOTIDE SEQUENCE [LARGE SCALE GENOMIC DNA]</scope>
    <source>
        <strain evidence="4">cv. Fuhuasheng</strain>
        <tissue evidence="3">Leaves</tissue>
    </source>
</reference>
<dbReference type="Pfam" id="PF22486">
    <property type="entry name" value="MATH_2"/>
    <property type="match status" value="2"/>
</dbReference>
<dbReference type="PROSITE" id="PS50144">
    <property type="entry name" value="MATH"/>
    <property type="match status" value="2"/>
</dbReference>
<accession>A0A445CMG9</accession>
<feature type="domain" description="MATH" evidence="2">
    <location>
        <begin position="27"/>
        <end position="160"/>
    </location>
</feature>
<dbReference type="SUPFAM" id="SSF49599">
    <property type="entry name" value="TRAF domain-like"/>
    <property type="match status" value="2"/>
</dbReference>
<proteinExistence type="predicted"/>
<dbReference type="Proteomes" id="UP000289738">
    <property type="component" value="Chromosome A06"/>
</dbReference>
<protein>
    <recommendedName>
        <fullName evidence="2">MATH domain-containing protein</fullName>
    </recommendedName>
</protein>
<dbReference type="CDD" id="cd00121">
    <property type="entry name" value="MATH"/>
    <property type="match status" value="2"/>
</dbReference>
<evidence type="ECO:0000259" key="2">
    <source>
        <dbReference type="PROSITE" id="PS50144"/>
    </source>
</evidence>
<gene>
    <name evidence="3" type="ORF">Ahy_A06g027025</name>
</gene>
<feature type="region of interest" description="Disordered" evidence="1">
    <location>
        <begin position="1"/>
        <end position="27"/>
    </location>
</feature>
<organism evidence="3 4">
    <name type="scientific">Arachis hypogaea</name>
    <name type="common">Peanut</name>
    <dbReference type="NCBI Taxonomy" id="3818"/>
    <lineage>
        <taxon>Eukaryota</taxon>
        <taxon>Viridiplantae</taxon>
        <taxon>Streptophyta</taxon>
        <taxon>Embryophyta</taxon>
        <taxon>Tracheophyta</taxon>
        <taxon>Spermatophyta</taxon>
        <taxon>Magnoliopsida</taxon>
        <taxon>eudicotyledons</taxon>
        <taxon>Gunneridae</taxon>
        <taxon>Pentapetalae</taxon>
        <taxon>rosids</taxon>
        <taxon>fabids</taxon>
        <taxon>Fabales</taxon>
        <taxon>Fabaceae</taxon>
        <taxon>Papilionoideae</taxon>
        <taxon>50 kb inversion clade</taxon>
        <taxon>dalbergioids sensu lato</taxon>
        <taxon>Dalbergieae</taxon>
        <taxon>Pterocarpus clade</taxon>
        <taxon>Arachis</taxon>
    </lineage>
</organism>
<dbReference type="Gene3D" id="2.60.210.10">
    <property type="entry name" value="Apoptosis, Tumor Necrosis Factor Receptor Associated Protein 2, Chain A"/>
    <property type="match status" value="2"/>
</dbReference>
<dbReference type="PANTHER" id="PTHR46162:SF9">
    <property type="entry name" value="MATH DOMAIN-CONTAINING PROTEIN"/>
    <property type="match status" value="1"/>
</dbReference>